<feature type="region of interest" description="Disordered" evidence="8">
    <location>
        <begin position="524"/>
        <end position="712"/>
    </location>
</feature>
<dbReference type="Proteomes" id="UP000507470">
    <property type="component" value="Unassembled WGS sequence"/>
</dbReference>
<dbReference type="AlphaFoldDB" id="A0A6J8E5U2"/>
<comment type="similarity">
    <text evidence="2 7">Belongs to the XK family.</text>
</comment>
<evidence type="ECO:0000256" key="4">
    <source>
        <dbReference type="ARBA" id="ARBA00022692"/>
    </source>
</evidence>
<feature type="compositionally biased region" description="Polar residues" evidence="8">
    <location>
        <begin position="560"/>
        <end position="580"/>
    </location>
</feature>
<keyword evidence="6 7" id="KW-0472">Membrane</keyword>
<sequence>MTEMTTQFGWDSNITPWHRNCNKTSASLMKSASTTPLWNFETTSGVYYHDDTLNPMSGIFKILIMVTAILGMVMVVILYAAGYRMCCSGKEKYHDSYARVLANGKSDINSDLVVYLSSYLTLVEATLESAPQLTIQINLLITDMHTDTTYSRILRYFSITTSFLGLAWSLNAFKHQHRKKEQEEDDSMLVKLVHWISRFAEILPRIILIALIAAEYSMIAMYFILYRLLVGVIYGACERWNDDEKFRVLEEPDLFLGMIGNIFCFCVSDVYKCHKKDQCGGKCFAWYYIVYYAENGLLLYLWYSDDQALLDLKGGVTCSKHEWYAPYIFVVVILGFILQPSFLFLYYRLRRTQHEPKSEKKPKKSYHKTTSPDISTISSDHCIGERYQEQSLQRHQNMLNDSTKRQQWESKIDQHLDNQENRQQSLDYDNAQLINNYHVEDGRSNFSQLQKYERSHQTNEQYPVERQHYYQDRQQPLDNDNSQLGNNYNVRYGRANISHLQKYERSHQTDEQYPVERQNNYQDRQQPLDKDNSQLSNNFDFRNGRPNYSHLQRFERYSGERQTNNQDRQQPIENNCQLGNNYDFRDGRSNNSQVERYKRSNPTDERYSAEPQKNNQYRNLALDHDNGHNNDLRDRRPNNSQLQRYERSYQREHRYSGERNNGFESHDFTKNRRSSTNLYSDERQNVGPISHQDTTHLQHRGNKYSQSGWSNHPSTSIGWPAAANHHKANFASRFHNQSFVGNGGCVNSVGQYDSHEENAFSGY</sequence>
<comment type="subcellular location">
    <subcellularLocation>
        <location evidence="1">Cell membrane</location>
        <topology evidence="1">Multi-pass membrane protein</topology>
    </subcellularLocation>
    <subcellularLocation>
        <location evidence="7">Membrane</location>
        <topology evidence="7">Multi-pass membrane protein</topology>
    </subcellularLocation>
</comment>
<feature type="region of interest" description="Disordered" evidence="8">
    <location>
        <begin position="356"/>
        <end position="378"/>
    </location>
</feature>
<feature type="transmembrane region" description="Helical" evidence="7">
    <location>
        <begin position="254"/>
        <end position="271"/>
    </location>
</feature>
<keyword evidence="5 7" id="KW-1133">Transmembrane helix</keyword>
<feature type="compositionally biased region" description="Basic and acidic residues" evidence="8">
    <location>
        <begin position="595"/>
        <end position="608"/>
    </location>
</feature>
<feature type="compositionally biased region" description="Polar residues" evidence="8">
    <location>
        <begin position="703"/>
        <end position="712"/>
    </location>
</feature>
<feature type="compositionally biased region" description="Basic and acidic residues" evidence="8">
    <location>
        <begin position="644"/>
        <end position="657"/>
    </location>
</feature>
<reference evidence="9 10" key="1">
    <citation type="submission" date="2020-06" db="EMBL/GenBank/DDBJ databases">
        <authorList>
            <person name="Li R."/>
            <person name="Bekaert M."/>
        </authorList>
    </citation>
    <scope>NUCLEOTIDE SEQUENCE [LARGE SCALE GENOMIC DNA]</scope>
    <source>
        <strain evidence="10">wild</strain>
    </source>
</reference>
<evidence type="ECO:0000256" key="5">
    <source>
        <dbReference type="ARBA" id="ARBA00022989"/>
    </source>
</evidence>
<evidence type="ECO:0000313" key="10">
    <source>
        <dbReference type="Proteomes" id="UP000507470"/>
    </source>
</evidence>
<accession>A0A6J8E5U2</accession>
<dbReference type="GO" id="GO:0005886">
    <property type="term" value="C:plasma membrane"/>
    <property type="evidence" value="ECO:0007669"/>
    <property type="project" value="UniProtKB-SubCell"/>
</dbReference>
<keyword evidence="4 7" id="KW-0812">Transmembrane</keyword>
<evidence type="ECO:0000256" key="1">
    <source>
        <dbReference type="ARBA" id="ARBA00004651"/>
    </source>
</evidence>
<feature type="transmembrane region" description="Helical" evidence="7">
    <location>
        <begin position="62"/>
        <end position="82"/>
    </location>
</feature>
<feature type="transmembrane region" description="Helical" evidence="7">
    <location>
        <begin position="206"/>
        <end position="234"/>
    </location>
</feature>
<feature type="compositionally biased region" description="Basic and acidic residues" evidence="8">
    <location>
        <begin position="621"/>
        <end position="637"/>
    </location>
</feature>
<evidence type="ECO:0000313" key="9">
    <source>
        <dbReference type="EMBL" id="CAC5416199.1"/>
    </source>
</evidence>
<gene>
    <name evidence="9" type="ORF">MCOR_48838</name>
</gene>
<name>A0A6J8E5U2_MYTCO</name>
<feature type="compositionally biased region" description="Low complexity" evidence="8">
    <location>
        <begin position="368"/>
        <end position="378"/>
    </location>
</feature>
<dbReference type="Pfam" id="PF09815">
    <property type="entry name" value="XK-related"/>
    <property type="match status" value="1"/>
</dbReference>
<evidence type="ECO:0000256" key="3">
    <source>
        <dbReference type="ARBA" id="ARBA00022475"/>
    </source>
</evidence>
<protein>
    <recommendedName>
        <fullName evidence="7">XK-related protein</fullName>
    </recommendedName>
</protein>
<feature type="transmembrane region" description="Helical" evidence="7">
    <location>
        <begin position="323"/>
        <end position="347"/>
    </location>
</feature>
<evidence type="ECO:0000256" key="2">
    <source>
        <dbReference type="ARBA" id="ARBA00008789"/>
    </source>
</evidence>
<dbReference type="InterPro" id="IPR018629">
    <property type="entry name" value="XK-rel"/>
</dbReference>
<dbReference type="EMBL" id="CACVKT020008609">
    <property type="protein sequence ID" value="CAC5416199.1"/>
    <property type="molecule type" value="Genomic_DNA"/>
</dbReference>
<proteinExistence type="inferred from homology"/>
<organism evidence="9 10">
    <name type="scientific">Mytilus coruscus</name>
    <name type="common">Sea mussel</name>
    <dbReference type="NCBI Taxonomy" id="42192"/>
    <lineage>
        <taxon>Eukaryota</taxon>
        <taxon>Metazoa</taxon>
        <taxon>Spiralia</taxon>
        <taxon>Lophotrochozoa</taxon>
        <taxon>Mollusca</taxon>
        <taxon>Bivalvia</taxon>
        <taxon>Autobranchia</taxon>
        <taxon>Pteriomorphia</taxon>
        <taxon>Mytilida</taxon>
        <taxon>Mytiloidea</taxon>
        <taxon>Mytilidae</taxon>
        <taxon>Mytilinae</taxon>
        <taxon>Mytilus</taxon>
    </lineage>
</organism>
<feature type="transmembrane region" description="Helical" evidence="7">
    <location>
        <begin position="283"/>
        <end position="303"/>
    </location>
</feature>
<feature type="transmembrane region" description="Helical" evidence="7">
    <location>
        <begin position="153"/>
        <end position="173"/>
    </location>
</feature>
<dbReference type="PANTHER" id="PTHR16024:SF6">
    <property type="entry name" value="XK-RELATED PROTEIN"/>
    <property type="match status" value="1"/>
</dbReference>
<keyword evidence="10" id="KW-1185">Reference proteome</keyword>
<evidence type="ECO:0000256" key="7">
    <source>
        <dbReference type="RuleBase" id="RU910716"/>
    </source>
</evidence>
<dbReference type="PANTHER" id="PTHR16024">
    <property type="entry name" value="XK-RELATED PROTEIN"/>
    <property type="match status" value="1"/>
</dbReference>
<evidence type="ECO:0000256" key="8">
    <source>
        <dbReference type="SAM" id="MobiDB-lite"/>
    </source>
</evidence>
<evidence type="ECO:0000256" key="6">
    <source>
        <dbReference type="ARBA" id="ARBA00023136"/>
    </source>
</evidence>
<dbReference type="InterPro" id="IPR050895">
    <property type="entry name" value="XK-related_scramblase"/>
</dbReference>
<keyword evidence="3" id="KW-1003">Cell membrane</keyword>
<dbReference type="OrthoDB" id="10403830at2759"/>